<dbReference type="AlphaFoldDB" id="A0A921HLF6"/>
<dbReference type="InterPro" id="IPR004013">
    <property type="entry name" value="PHP_dom"/>
</dbReference>
<feature type="domain" description="PHP" evidence="2">
    <location>
        <begin position="356"/>
        <end position="394"/>
    </location>
</feature>
<gene>
    <name evidence="3" type="ORF">K8V65_02870</name>
</gene>
<dbReference type="InterPro" id="IPR016195">
    <property type="entry name" value="Pol/histidinol_Pase-like"/>
</dbReference>
<feature type="non-terminal residue" evidence="3">
    <location>
        <position position="396"/>
    </location>
</feature>
<feature type="region of interest" description="Disordered" evidence="1">
    <location>
        <begin position="198"/>
        <end position="230"/>
    </location>
</feature>
<dbReference type="InterPro" id="IPR004805">
    <property type="entry name" value="DnaE2/DnaE/PolC"/>
</dbReference>
<evidence type="ECO:0000313" key="3">
    <source>
        <dbReference type="EMBL" id="HJF84590.1"/>
    </source>
</evidence>
<dbReference type="SUPFAM" id="SSF89550">
    <property type="entry name" value="PHP domain-like"/>
    <property type="match status" value="1"/>
</dbReference>
<sequence length="396" mass="44380">MNKKFYILPQNGGEKFRRILQSVPATPAEKQILQEASIKHVEIDLGNNSWEILMETYNGIPDELLTRAASYISSRCNIPSVIFYQNIIDLPQEVDRHWPTIIQNASGSNPTLYSILLQAAHSVDGNRILIDFKGAHIEEILRSHNVEETMSQAVQAMVHCPCKVICHIDSSAPATAALNPFNNFNNNEQDNEAYLRKLQQQSQSQHGAPKAPSAAPAAENGFNNQAKFRRSRAERKLMTETIPDEPIEITSIDGEMKNITLRGRIFNINNREFNTGTILLTFDLADDSDGISCKVFLKTKEEFNTVNTALQKADTVKIKGAIRFDSYLNDYVMMPNNIALSELPKREDRAGEKRVELHAHTHMSNMDAVVSATDLINTAVRWGWPAIAITDHGVVQ</sequence>
<organism evidence="3 4">
    <name type="scientific">Megamonas hypermegale</name>
    <dbReference type="NCBI Taxonomy" id="158847"/>
    <lineage>
        <taxon>Bacteria</taxon>
        <taxon>Bacillati</taxon>
        <taxon>Bacillota</taxon>
        <taxon>Negativicutes</taxon>
        <taxon>Selenomonadales</taxon>
        <taxon>Selenomonadaceae</taxon>
        <taxon>Megamonas</taxon>
    </lineage>
</organism>
<reference evidence="3" key="2">
    <citation type="submission" date="2021-09" db="EMBL/GenBank/DDBJ databases">
        <authorList>
            <person name="Gilroy R."/>
        </authorList>
    </citation>
    <scope>NUCLEOTIDE SEQUENCE</scope>
    <source>
        <strain evidence="3">7318</strain>
    </source>
</reference>
<dbReference type="PANTHER" id="PTHR32294:SF5">
    <property type="entry name" value="DNA POLYMERASE III POLC-TYPE"/>
    <property type="match status" value="1"/>
</dbReference>
<dbReference type="PANTHER" id="PTHR32294">
    <property type="entry name" value="DNA POLYMERASE III SUBUNIT ALPHA"/>
    <property type="match status" value="1"/>
</dbReference>
<proteinExistence type="predicted"/>
<dbReference type="CDD" id="cd04484">
    <property type="entry name" value="polC_OBF"/>
    <property type="match status" value="1"/>
</dbReference>
<feature type="compositionally biased region" description="Low complexity" evidence="1">
    <location>
        <begin position="208"/>
        <end position="218"/>
    </location>
</feature>
<evidence type="ECO:0000313" key="4">
    <source>
        <dbReference type="Proteomes" id="UP000780768"/>
    </source>
</evidence>
<dbReference type="InterPro" id="IPR012340">
    <property type="entry name" value="NA-bd_OB-fold"/>
</dbReference>
<name>A0A921HLF6_9FIRM</name>
<protein>
    <submittedName>
        <fullName evidence="3">PHP domain-containing protein</fullName>
    </submittedName>
</protein>
<comment type="caution">
    <text evidence="3">The sequence shown here is derived from an EMBL/GenBank/DDBJ whole genome shotgun (WGS) entry which is preliminary data.</text>
</comment>
<dbReference type="Proteomes" id="UP000780768">
    <property type="component" value="Unassembled WGS sequence"/>
</dbReference>
<dbReference type="Gene3D" id="3.20.20.140">
    <property type="entry name" value="Metal-dependent hydrolases"/>
    <property type="match status" value="1"/>
</dbReference>
<dbReference type="Gene3D" id="2.40.50.140">
    <property type="entry name" value="Nucleic acid-binding proteins"/>
    <property type="match status" value="1"/>
</dbReference>
<dbReference type="GO" id="GO:0006260">
    <property type="term" value="P:DNA replication"/>
    <property type="evidence" value="ECO:0007669"/>
    <property type="project" value="InterPro"/>
</dbReference>
<evidence type="ECO:0000256" key="1">
    <source>
        <dbReference type="SAM" id="MobiDB-lite"/>
    </source>
</evidence>
<dbReference type="GO" id="GO:0008408">
    <property type="term" value="F:3'-5' exonuclease activity"/>
    <property type="evidence" value="ECO:0007669"/>
    <property type="project" value="InterPro"/>
</dbReference>
<dbReference type="EMBL" id="DYVR01000075">
    <property type="protein sequence ID" value="HJF84590.1"/>
    <property type="molecule type" value="Genomic_DNA"/>
</dbReference>
<reference evidence="3" key="1">
    <citation type="journal article" date="2021" name="PeerJ">
        <title>Extensive microbial diversity within the chicken gut microbiome revealed by metagenomics and culture.</title>
        <authorList>
            <person name="Gilroy R."/>
            <person name="Ravi A."/>
            <person name="Getino M."/>
            <person name="Pursley I."/>
            <person name="Horton D.L."/>
            <person name="Alikhan N.F."/>
            <person name="Baker D."/>
            <person name="Gharbi K."/>
            <person name="Hall N."/>
            <person name="Watson M."/>
            <person name="Adriaenssens E.M."/>
            <person name="Foster-Nyarko E."/>
            <person name="Jarju S."/>
            <person name="Secka A."/>
            <person name="Antonio M."/>
            <person name="Oren A."/>
            <person name="Chaudhuri R.R."/>
            <person name="La Ragione R."/>
            <person name="Hildebrand F."/>
            <person name="Pallen M.J."/>
        </authorList>
    </citation>
    <scope>NUCLEOTIDE SEQUENCE</scope>
    <source>
        <strain evidence="3">7318</strain>
    </source>
</reference>
<dbReference type="Pfam" id="PF02811">
    <property type="entry name" value="PHP"/>
    <property type="match status" value="1"/>
</dbReference>
<accession>A0A921HLF6</accession>
<evidence type="ECO:0000259" key="2">
    <source>
        <dbReference type="Pfam" id="PF02811"/>
    </source>
</evidence>